<name>A0AAV5MZV5_9GAMM</name>
<dbReference type="RefSeq" id="WP_036023648.1">
    <property type="nucleotide sequence ID" value="NZ_BRLH01000002.1"/>
</dbReference>
<proteinExistence type="predicted"/>
<dbReference type="AlphaFoldDB" id="A0AAV5MZV5"/>
<dbReference type="Pfam" id="PF19991">
    <property type="entry name" value="HMA_2"/>
    <property type="match status" value="1"/>
</dbReference>
<organism evidence="1 2">
    <name type="scientific">Leminorella grimontii</name>
    <dbReference type="NCBI Taxonomy" id="82981"/>
    <lineage>
        <taxon>Bacteria</taxon>
        <taxon>Pseudomonadati</taxon>
        <taxon>Pseudomonadota</taxon>
        <taxon>Gammaproteobacteria</taxon>
        <taxon>Enterobacterales</taxon>
        <taxon>Budviciaceae</taxon>
        <taxon>Leminorella</taxon>
    </lineage>
</organism>
<comment type="caution">
    <text evidence="1">The sequence shown here is derived from an EMBL/GenBank/DDBJ whole genome shotgun (WGS) entry which is preliminary data.</text>
</comment>
<accession>A0AAV5MZV5</accession>
<sequence length="122" mass="13596">MSNPYVHQTPNRIRVRSDFIQHHPARVEALIKQLNQIPGIKDIQHRRYAGSVAIQFDSKVVSASALLETLESNGWMEESEQRDFVHHALRLGAKTLIKGIAVTTLKRTLGGSLLSTVAAMAR</sequence>
<evidence type="ECO:0000313" key="1">
    <source>
        <dbReference type="EMBL" id="GKX55391.1"/>
    </source>
</evidence>
<reference evidence="1" key="1">
    <citation type="submission" date="2022-06" db="EMBL/GenBank/DDBJ databases">
        <title>Draft genome sequences of Leminorella grimontii str. JCM5902.</title>
        <authorList>
            <person name="Wakabayashi Y."/>
            <person name="Kojima K."/>
        </authorList>
    </citation>
    <scope>NUCLEOTIDE SEQUENCE</scope>
    <source>
        <strain evidence="1">JCM 5902</strain>
    </source>
</reference>
<protein>
    <recommendedName>
        <fullName evidence="3">Cation transporter</fullName>
    </recommendedName>
</protein>
<dbReference type="Proteomes" id="UP001058124">
    <property type="component" value="Unassembled WGS sequence"/>
</dbReference>
<keyword evidence="2" id="KW-1185">Reference proteome</keyword>
<evidence type="ECO:0000313" key="2">
    <source>
        <dbReference type="Proteomes" id="UP001058124"/>
    </source>
</evidence>
<dbReference type="Gene3D" id="3.30.70.100">
    <property type="match status" value="1"/>
</dbReference>
<gene>
    <name evidence="1" type="ORF">SOASR030_15030</name>
</gene>
<evidence type="ECO:0008006" key="3">
    <source>
        <dbReference type="Google" id="ProtNLM"/>
    </source>
</evidence>
<dbReference type="EMBL" id="BRLH01000002">
    <property type="protein sequence ID" value="GKX55391.1"/>
    <property type="molecule type" value="Genomic_DNA"/>
</dbReference>